<dbReference type="EMBL" id="JAJHJB010000003">
    <property type="protein sequence ID" value="MCC5464394.1"/>
    <property type="molecule type" value="Genomic_DNA"/>
</dbReference>
<reference evidence="1" key="1">
    <citation type="submission" date="2021-11" db="EMBL/GenBank/DDBJ databases">
        <title>Description of a new species Pelosinus isolated from the bottom sediments of Lake Baikal.</title>
        <authorList>
            <person name="Zakharyuk A."/>
        </authorList>
    </citation>
    <scope>NUCLEOTIDE SEQUENCE</scope>
    <source>
        <strain evidence="1">Bkl1</strain>
    </source>
</reference>
<keyword evidence="2" id="KW-1185">Reference proteome</keyword>
<name>A0ABS8HRF2_9FIRM</name>
<protein>
    <submittedName>
        <fullName evidence="1">Cob(I)yrinic acid a,c-diamide adenosyltransferase</fullName>
    </submittedName>
</protein>
<dbReference type="PIRSF" id="PIRSF015617">
    <property type="entry name" value="Adensltrnsf_CobA"/>
    <property type="match status" value="1"/>
</dbReference>
<accession>A0ABS8HRF2</accession>
<sequence length="178" mass="19779">MANLGLVQVYTGDGKGKTTASLGLAFRACGHGFQVCMIQFMKDNTEYGEFKSSINLPGFTLLQVGRNDFVNLENPEEIDKKLAQDGWNKAKNAIASGKYDIVILDEINVAIACKILDVHSIVSFLTEDRMVLPKIPEIILTGRYAPPEIINIAHLVTEMKEIRHNYSTGMESRQGIEF</sequence>
<evidence type="ECO:0000313" key="2">
    <source>
        <dbReference type="Proteomes" id="UP001165492"/>
    </source>
</evidence>
<gene>
    <name evidence="1" type="ORF">LMF89_03330</name>
</gene>
<dbReference type="PANTHER" id="PTHR46638:SF1">
    <property type="entry name" value="CORRINOID ADENOSYLTRANSFERASE"/>
    <property type="match status" value="1"/>
</dbReference>
<proteinExistence type="predicted"/>
<dbReference type="Proteomes" id="UP001165492">
    <property type="component" value="Unassembled WGS sequence"/>
</dbReference>
<dbReference type="Pfam" id="PF02572">
    <property type="entry name" value="CobA_CobO_BtuR"/>
    <property type="match status" value="1"/>
</dbReference>
<dbReference type="InterPro" id="IPR003724">
    <property type="entry name" value="CblAdoTrfase_CobA"/>
</dbReference>
<evidence type="ECO:0000313" key="1">
    <source>
        <dbReference type="EMBL" id="MCC5464394.1"/>
    </source>
</evidence>
<comment type="caution">
    <text evidence="1">The sequence shown here is derived from an EMBL/GenBank/DDBJ whole genome shotgun (WGS) entry which is preliminary data.</text>
</comment>
<dbReference type="PANTHER" id="PTHR46638">
    <property type="entry name" value="CORRINOID ADENOSYLTRANSFERASE"/>
    <property type="match status" value="1"/>
</dbReference>
<dbReference type="Gene3D" id="3.40.50.300">
    <property type="entry name" value="P-loop containing nucleotide triphosphate hydrolases"/>
    <property type="match status" value="1"/>
</dbReference>
<dbReference type="RefSeq" id="WP_007953375.1">
    <property type="nucleotide sequence ID" value="NZ_JAJHJB010000003.1"/>
</dbReference>
<dbReference type="SUPFAM" id="SSF52540">
    <property type="entry name" value="P-loop containing nucleoside triphosphate hydrolases"/>
    <property type="match status" value="1"/>
</dbReference>
<dbReference type="CDD" id="cd00561">
    <property type="entry name" value="CobA_ACA"/>
    <property type="match status" value="1"/>
</dbReference>
<organism evidence="1 2">
    <name type="scientific">Pelosinus baikalensis</name>
    <dbReference type="NCBI Taxonomy" id="2892015"/>
    <lineage>
        <taxon>Bacteria</taxon>
        <taxon>Bacillati</taxon>
        <taxon>Bacillota</taxon>
        <taxon>Negativicutes</taxon>
        <taxon>Selenomonadales</taxon>
        <taxon>Sporomusaceae</taxon>
        <taxon>Pelosinus</taxon>
    </lineage>
</organism>
<dbReference type="InterPro" id="IPR027417">
    <property type="entry name" value="P-loop_NTPase"/>
</dbReference>